<dbReference type="AlphaFoldDB" id="A0A927F7R7"/>
<dbReference type="Proteomes" id="UP000622317">
    <property type="component" value="Unassembled WGS sequence"/>
</dbReference>
<dbReference type="GO" id="GO:0006313">
    <property type="term" value="P:DNA transposition"/>
    <property type="evidence" value="ECO:0007669"/>
    <property type="project" value="InterPro"/>
</dbReference>
<evidence type="ECO:0000256" key="1">
    <source>
        <dbReference type="SAM" id="MobiDB-lite"/>
    </source>
</evidence>
<name>A0A927F7R7_9BACT</name>
<dbReference type="SUPFAM" id="SSF143422">
    <property type="entry name" value="Transposase IS200-like"/>
    <property type="match status" value="1"/>
</dbReference>
<keyword evidence="4" id="KW-1185">Reference proteome</keyword>
<evidence type="ECO:0000259" key="2">
    <source>
        <dbReference type="SMART" id="SM01321"/>
    </source>
</evidence>
<dbReference type="GO" id="GO:0043565">
    <property type="term" value="F:sequence-specific DNA binding"/>
    <property type="evidence" value="ECO:0007669"/>
    <property type="project" value="TreeGrafter"/>
</dbReference>
<dbReference type="Gene3D" id="3.30.70.1290">
    <property type="entry name" value="Transposase IS200-like"/>
    <property type="match status" value="1"/>
</dbReference>
<reference evidence="3" key="1">
    <citation type="submission" date="2020-09" db="EMBL/GenBank/DDBJ databases">
        <title>Pelagicoccus enzymogenes sp. nov. with an EPS production, isolated from marine sediment.</title>
        <authorList>
            <person name="Feng X."/>
        </authorList>
    </citation>
    <scope>NUCLEOTIDE SEQUENCE</scope>
    <source>
        <strain evidence="3">NFK12</strain>
    </source>
</reference>
<dbReference type="InterPro" id="IPR052715">
    <property type="entry name" value="RAYT_transposase"/>
</dbReference>
<accession>A0A927F7R7</accession>
<dbReference type="RefSeq" id="WP_191616979.1">
    <property type="nucleotide sequence ID" value="NZ_JACYFG010000017.1"/>
</dbReference>
<evidence type="ECO:0000313" key="3">
    <source>
        <dbReference type="EMBL" id="MBD5779827.1"/>
    </source>
</evidence>
<dbReference type="EMBL" id="JACYFG010000017">
    <property type="protein sequence ID" value="MBD5779827.1"/>
    <property type="molecule type" value="Genomic_DNA"/>
</dbReference>
<dbReference type="GO" id="GO:0004803">
    <property type="term" value="F:transposase activity"/>
    <property type="evidence" value="ECO:0007669"/>
    <property type="project" value="InterPro"/>
</dbReference>
<sequence>MSQRTATRKSANNPSGSLGQRARPWRQGACQGIPIPRGTKRHAPASPQNVESRSALLGERRRALLYHDLPTRPRQPGLTAGDLPQQLLETVQFYHRRHTWHCRLFLLMPDHLHALIAFPSRDSMTKTIANWKRYTARTLSIDWQTNFFDHRIRNDENWELKAQYIRENPVRAGLVKHSQDWPHFIAPDR</sequence>
<evidence type="ECO:0000313" key="4">
    <source>
        <dbReference type="Proteomes" id="UP000622317"/>
    </source>
</evidence>
<feature type="domain" description="Transposase IS200-like" evidence="2">
    <location>
        <begin position="66"/>
        <end position="168"/>
    </location>
</feature>
<dbReference type="PANTHER" id="PTHR36966">
    <property type="entry name" value="REP-ASSOCIATED TYROSINE TRANSPOSASE"/>
    <property type="match status" value="1"/>
</dbReference>
<dbReference type="NCBIfam" id="NF047646">
    <property type="entry name" value="REP_Tyr_transpos"/>
    <property type="match status" value="1"/>
</dbReference>
<protein>
    <submittedName>
        <fullName evidence="3">Transposase</fullName>
    </submittedName>
</protein>
<proteinExistence type="predicted"/>
<dbReference type="Pfam" id="PF01797">
    <property type="entry name" value="Y1_Tnp"/>
    <property type="match status" value="1"/>
</dbReference>
<dbReference type="SMART" id="SM01321">
    <property type="entry name" value="Y1_Tnp"/>
    <property type="match status" value="1"/>
</dbReference>
<dbReference type="PANTHER" id="PTHR36966:SF1">
    <property type="entry name" value="REP-ASSOCIATED TYROSINE TRANSPOSASE"/>
    <property type="match status" value="1"/>
</dbReference>
<dbReference type="InterPro" id="IPR002686">
    <property type="entry name" value="Transposase_17"/>
</dbReference>
<comment type="caution">
    <text evidence="3">The sequence shown here is derived from an EMBL/GenBank/DDBJ whole genome shotgun (WGS) entry which is preliminary data.</text>
</comment>
<feature type="region of interest" description="Disordered" evidence="1">
    <location>
        <begin position="1"/>
        <end position="51"/>
    </location>
</feature>
<gene>
    <name evidence="3" type="ORF">IEN85_10010</name>
</gene>
<dbReference type="InterPro" id="IPR036515">
    <property type="entry name" value="Transposase_17_sf"/>
</dbReference>
<organism evidence="3 4">
    <name type="scientific">Pelagicoccus enzymogenes</name>
    <dbReference type="NCBI Taxonomy" id="2773457"/>
    <lineage>
        <taxon>Bacteria</taxon>
        <taxon>Pseudomonadati</taxon>
        <taxon>Verrucomicrobiota</taxon>
        <taxon>Opitutia</taxon>
        <taxon>Puniceicoccales</taxon>
        <taxon>Pelagicoccaceae</taxon>
        <taxon>Pelagicoccus</taxon>
    </lineage>
</organism>
<feature type="compositionally biased region" description="Polar residues" evidence="1">
    <location>
        <begin position="1"/>
        <end position="18"/>
    </location>
</feature>